<dbReference type="AlphaFoldDB" id="A0A238LGX1"/>
<dbReference type="SUPFAM" id="SSF49785">
    <property type="entry name" value="Galactose-binding domain-like"/>
    <property type="match status" value="1"/>
</dbReference>
<dbReference type="GO" id="GO:0004567">
    <property type="term" value="F:beta-mannosidase activity"/>
    <property type="evidence" value="ECO:0007669"/>
    <property type="project" value="UniProtKB-EC"/>
</dbReference>
<dbReference type="GO" id="GO:0006516">
    <property type="term" value="P:glycoprotein catabolic process"/>
    <property type="evidence" value="ECO:0007669"/>
    <property type="project" value="TreeGrafter"/>
</dbReference>
<sequence>MTLTSLPLTLAGPWQLDGAGDFACAMAVPGDVISALHDAALIPDPYWGRNEYDLRWICERDWTISREFELAESAVDLVASGLDTLCTVRLNGQVVLETANAFRSYRADLSAAAKPGRNTIEITFHATPEAAAKLQAEQPFPVPNSANCPIPNGNLLRKPACDYGWDWNIALAPMGVLGDLRIEAQGSPRIDTLAIEQIHGDGWAQINVTANLTGCDGQDATFDFAGQSVSMRVRGGKGFASLTVQDPALWWPVGLGEQPLHTLTVSCGGATATRQIGLRKMELVTEPDDIGLGFTFRVNGFDVFCRGANWIPADALPGRIDKESTRDLLQSAVDANMNMIRIWGGGRYEPDWFYDMCDEMGLLIWQDFMFACNIYPSTPDFLSEVDAEVRENTARLHHHACLAVWCGDNELVGALTWYDVTRNDRDRYLVNYDRLNRCIEAALRDTDPTAIWWPSSPTPGPMSFGDAWHDDGSGDMHFWSVWHEGRDFDHYRDVAPRFCSEFGFQSYPSMNVIRQFADPADFNIAAPVLESHQKNDGGNARIAETMFRYFRWPAKFEDFVYLSQVQQGLAIQTAVTHWRACKPRCMGTLIWQLNDTWPVCSWSSLDYGGGWKLMHHMAKRFYAPVIVTAVPTDIGLTLRAVNDGREPVSVTVSAQAVNMSGQTRPLGEATVQVGQSAIAALHIGADKIGDDEMLAFSWTDSTGQGGQDIHAPRPFKTYDLQPAGIESEITQDGDDWILTLQSSALALFVSAEADVAGRFSDNAFGLLPGQPKVLRFTPADPQAPPTFTLRDLHSATYN</sequence>
<organism evidence="8 9">
    <name type="scientific">Flavimaricola marinus</name>
    <dbReference type="NCBI Taxonomy" id="1819565"/>
    <lineage>
        <taxon>Bacteria</taxon>
        <taxon>Pseudomonadati</taxon>
        <taxon>Pseudomonadota</taxon>
        <taxon>Alphaproteobacteria</taxon>
        <taxon>Rhodobacterales</taxon>
        <taxon>Paracoccaceae</taxon>
        <taxon>Flavimaricola</taxon>
    </lineage>
</organism>
<dbReference type="FunFam" id="3.20.20.80:FF:000050">
    <property type="entry name" value="Beta-mannosidase B"/>
    <property type="match status" value="1"/>
</dbReference>
<dbReference type="EMBL" id="FXZK01000004">
    <property type="protein sequence ID" value="SMY08140.1"/>
    <property type="molecule type" value="Genomic_DNA"/>
</dbReference>
<accession>A0A238LGX1</accession>
<dbReference type="InterPro" id="IPR041625">
    <property type="entry name" value="Beta-mannosidase_Ig"/>
</dbReference>
<dbReference type="SUPFAM" id="SSF49303">
    <property type="entry name" value="beta-Galactosidase/glucuronidase domain"/>
    <property type="match status" value="2"/>
</dbReference>
<keyword evidence="5 8" id="KW-0326">Glycosidase</keyword>
<reference evidence="8 9" key="1">
    <citation type="submission" date="2017-05" db="EMBL/GenBank/DDBJ databases">
        <authorList>
            <person name="Song R."/>
            <person name="Chenine A.L."/>
            <person name="Ruprecht R.M."/>
        </authorList>
    </citation>
    <scope>NUCLEOTIDE SEQUENCE [LARGE SCALE GENOMIC DNA]</scope>
    <source>
        <strain evidence="8 9">CECT 8899</strain>
    </source>
</reference>
<dbReference type="Pfam" id="PF22666">
    <property type="entry name" value="Glyco_hydro_2_N2"/>
    <property type="match status" value="1"/>
</dbReference>
<dbReference type="RefSeq" id="WP_245820511.1">
    <property type="nucleotide sequence ID" value="NZ_FXZK01000004.1"/>
</dbReference>
<dbReference type="InterPro" id="IPR013783">
    <property type="entry name" value="Ig-like_fold"/>
</dbReference>
<comment type="catalytic activity">
    <reaction evidence="1">
        <text>Hydrolysis of terminal, non-reducing beta-D-mannose residues in beta-D-mannosides.</text>
        <dbReference type="EC" id="3.2.1.25"/>
    </reaction>
</comment>
<dbReference type="SUPFAM" id="SSF51445">
    <property type="entry name" value="(Trans)glycosidases"/>
    <property type="match status" value="1"/>
</dbReference>
<dbReference type="Gene3D" id="2.60.120.260">
    <property type="entry name" value="Galactose-binding domain-like"/>
    <property type="match status" value="1"/>
</dbReference>
<evidence type="ECO:0000256" key="2">
    <source>
        <dbReference type="ARBA" id="ARBA00012754"/>
    </source>
</evidence>
<keyword evidence="9" id="KW-1185">Reference proteome</keyword>
<keyword evidence="4" id="KW-0325">Glycoprotein</keyword>
<evidence type="ECO:0000259" key="6">
    <source>
        <dbReference type="Pfam" id="PF17753"/>
    </source>
</evidence>
<evidence type="ECO:0000256" key="4">
    <source>
        <dbReference type="ARBA" id="ARBA00023180"/>
    </source>
</evidence>
<dbReference type="Proteomes" id="UP000201613">
    <property type="component" value="Unassembled WGS sequence"/>
</dbReference>
<evidence type="ECO:0000313" key="9">
    <source>
        <dbReference type="Proteomes" id="UP000201613"/>
    </source>
</evidence>
<keyword evidence="3 8" id="KW-0378">Hydrolase</keyword>
<dbReference type="PANTHER" id="PTHR43730">
    <property type="entry name" value="BETA-MANNOSIDASE"/>
    <property type="match status" value="1"/>
</dbReference>
<evidence type="ECO:0000256" key="5">
    <source>
        <dbReference type="ARBA" id="ARBA00023295"/>
    </source>
</evidence>
<dbReference type="InterPro" id="IPR008979">
    <property type="entry name" value="Galactose-bd-like_sf"/>
</dbReference>
<feature type="domain" description="Beta-mannosidase-like galactose-binding" evidence="7">
    <location>
        <begin position="14"/>
        <end position="177"/>
    </location>
</feature>
<dbReference type="Gene3D" id="2.60.40.10">
    <property type="entry name" value="Immunoglobulins"/>
    <property type="match status" value="2"/>
</dbReference>
<dbReference type="Gene3D" id="3.20.20.80">
    <property type="entry name" value="Glycosidases"/>
    <property type="match status" value="1"/>
</dbReference>
<evidence type="ECO:0000256" key="1">
    <source>
        <dbReference type="ARBA" id="ARBA00000829"/>
    </source>
</evidence>
<dbReference type="Pfam" id="PF17753">
    <property type="entry name" value="Ig_mannosidase"/>
    <property type="match status" value="1"/>
</dbReference>
<protein>
    <recommendedName>
        <fullName evidence="2">beta-mannosidase</fullName>
        <ecNumber evidence="2">3.2.1.25</ecNumber>
    </recommendedName>
</protein>
<evidence type="ECO:0000313" key="8">
    <source>
        <dbReference type="EMBL" id="SMY08140.1"/>
    </source>
</evidence>
<dbReference type="InterPro" id="IPR050887">
    <property type="entry name" value="Beta-mannosidase_GH2"/>
</dbReference>
<feature type="domain" description="Beta-mannosidase Ig-fold" evidence="6">
    <location>
        <begin position="720"/>
        <end position="794"/>
    </location>
</feature>
<evidence type="ECO:0000259" key="7">
    <source>
        <dbReference type="Pfam" id="PF22666"/>
    </source>
</evidence>
<dbReference type="EC" id="3.2.1.25" evidence="2"/>
<dbReference type="PANTHER" id="PTHR43730:SF1">
    <property type="entry name" value="BETA-MANNOSIDASE"/>
    <property type="match status" value="1"/>
</dbReference>
<dbReference type="InterPro" id="IPR036156">
    <property type="entry name" value="Beta-gal/glucu_dom_sf"/>
</dbReference>
<name>A0A238LGX1_9RHOB</name>
<evidence type="ECO:0000256" key="3">
    <source>
        <dbReference type="ARBA" id="ARBA00022801"/>
    </source>
</evidence>
<proteinExistence type="predicted"/>
<gene>
    <name evidence="8" type="primary">csxA</name>
    <name evidence="8" type="ORF">LOM8899_02289</name>
</gene>
<dbReference type="InterPro" id="IPR054593">
    <property type="entry name" value="Beta-mannosidase-like_N2"/>
</dbReference>
<dbReference type="InterPro" id="IPR017853">
    <property type="entry name" value="GH"/>
</dbReference>